<proteinExistence type="predicted"/>
<name>A0A7R7DLS0_9ACTN</name>
<dbReference type="AlphaFoldDB" id="A0A7R7DLS0"/>
<evidence type="ECO:0000313" key="1">
    <source>
        <dbReference type="EMBL" id="BCJ34020.1"/>
    </source>
</evidence>
<gene>
    <name evidence="1" type="ORF">Athai_15230</name>
</gene>
<protein>
    <submittedName>
        <fullName evidence="1">Uncharacterized protein</fullName>
    </submittedName>
</protein>
<accession>A0A7R7DLS0</accession>
<organism evidence="1 2">
    <name type="scientific">Actinocatenispora thailandica</name>
    <dbReference type="NCBI Taxonomy" id="227318"/>
    <lineage>
        <taxon>Bacteria</taxon>
        <taxon>Bacillati</taxon>
        <taxon>Actinomycetota</taxon>
        <taxon>Actinomycetes</taxon>
        <taxon>Micromonosporales</taxon>
        <taxon>Micromonosporaceae</taxon>
        <taxon>Actinocatenispora</taxon>
    </lineage>
</organism>
<dbReference type="KEGG" id="atl:Athai_15230"/>
<evidence type="ECO:0000313" key="2">
    <source>
        <dbReference type="Proteomes" id="UP000611640"/>
    </source>
</evidence>
<dbReference type="EMBL" id="AP023355">
    <property type="protein sequence ID" value="BCJ34020.1"/>
    <property type="molecule type" value="Genomic_DNA"/>
</dbReference>
<reference evidence="1 2" key="1">
    <citation type="submission" date="2020-08" db="EMBL/GenBank/DDBJ databases">
        <title>Whole genome shotgun sequence of Actinocatenispora thailandica NBRC 105041.</title>
        <authorList>
            <person name="Komaki H."/>
            <person name="Tamura T."/>
        </authorList>
    </citation>
    <scope>NUCLEOTIDE SEQUENCE [LARGE SCALE GENOMIC DNA]</scope>
    <source>
        <strain evidence="1 2">NBRC 105041</strain>
    </source>
</reference>
<dbReference type="Proteomes" id="UP000611640">
    <property type="component" value="Chromosome"/>
</dbReference>
<keyword evidence="2" id="KW-1185">Reference proteome</keyword>
<sequence length="60" mass="6771">MITSTDQCTPTGIPAIRPSLIVWRIPCTALPGLRTRPARTAGSWRLAVAVVVRTTWWRRR</sequence>